<dbReference type="Pfam" id="PF14833">
    <property type="entry name" value="NAD_binding_11"/>
    <property type="match status" value="1"/>
</dbReference>
<evidence type="ECO:0000256" key="1">
    <source>
        <dbReference type="ARBA" id="ARBA00023002"/>
    </source>
</evidence>
<evidence type="ECO:0000313" key="6">
    <source>
        <dbReference type="EMBL" id="MBC4016835.1"/>
    </source>
</evidence>
<accession>A0A9X0QZP2</accession>
<dbReference type="GO" id="GO:0050661">
    <property type="term" value="F:NADP binding"/>
    <property type="evidence" value="ECO:0007669"/>
    <property type="project" value="InterPro"/>
</dbReference>
<dbReference type="InterPro" id="IPR029154">
    <property type="entry name" value="HIBADH-like_NADP-bd"/>
</dbReference>
<gene>
    <name evidence="6" type="ORF">H7965_16045</name>
</gene>
<dbReference type="Pfam" id="PF03446">
    <property type="entry name" value="NAD_binding_2"/>
    <property type="match status" value="1"/>
</dbReference>
<dbReference type="Gene3D" id="3.40.50.720">
    <property type="entry name" value="NAD(P)-binding Rossmann-like Domain"/>
    <property type="match status" value="1"/>
</dbReference>
<feature type="domain" description="6-phosphogluconate dehydrogenase NADP-binding" evidence="4">
    <location>
        <begin position="2"/>
        <end position="162"/>
    </location>
</feature>
<dbReference type="PANTHER" id="PTHR22981">
    <property type="entry name" value="3-HYDROXYISOBUTYRATE DEHYDROGENASE-RELATED"/>
    <property type="match status" value="1"/>
</dbReference>
<sequence length="295" mass="29968">MKIGYIGLGNMGGPMCRNLIKGVNHQVVVHDLNAEAVATCVAVGGTAASSLAALAAESDVIFTSLPTPRHVEAVVLGEGGIAAHAKPGTVFIDLSTNAPAMVKRLAAELATRGIAMLDSPVTGGVPRAEAGTIVVMAGGNEAVFEANRALLAAFSGTVVHVGPIGSASVAKLINNMLAFCNAAAAMEGMTMGAMAGIDMKKLFGIITNGSGDSAAIRSLGNRALVGKFEASFALDLAYKDLGLAVELATEHGVPGMIAPQVLNLMRMARGLGLGGEDSSASLKVYEKVMGREVRL</sequence>
<keyword evidence="2" id="KW-0520">NAD</keyword>
<dbReference type="SUPFAM" id="SSF51735">
    <property type="entry name" value="NAD(P)-binding Rossmann-fold domains"/>
    <property type="match status" value="1"/>
</dbReference>
<proteinExistence type="predicted"/>
<dbReference type="PANTHER" id="PTHR22981:SF7">
    <property type="entry name" value="3-HYDROXYISOBUTYRATE DEHYDROGENASE, MITOCHONDRIAL"/>
    <property type="match status" value="1"/>
</dbReference>
<feature type="active site" evidence="3">
    <location>
        <position position="171"/>
    </location>
</feature>
<dbReference type="AlphaFoldDB" id="A0A9X0QZP2"/>
<keyword evidence="1" id="KW-0560">Oxidoreductase</keyword>
<evidence type="ECO:0000313" key="7">
    <source>
        <dbReference type="Proteomes" id="UP000600101"/>
    </source>
</evidence>
<organism evidence="6 7">
    <name type="scientific">Siccirubricoccus deserti</name>
    <dbReference type="NCBI Taxonomy" id="2013562"/>
    <lineage>
        <taxon>Bacteria</taxon>
        <taxon>Pseudomonadati</taxon>
        <taxon>Pseudomonadota</taxon>
        <taxon>Alphaproteobacteria</taxon>
        <taxon>Acetobacterales</taxon>
        <taxon>Roseomonadaceae</taxon>
        <taxon>Siccirubricoccus</taxon>
    </lineage>
</organism>
<dbReference type="InterPro" id="IPR013328">
    <property type="entry name" value="6PGD_dom2"/>
</dbReference>
<dbReference type="Gene3D" id="1.10.1040.10">
    <property type="entry name" value="N-(1-d-carboxylethyl)-l-norvaline Dehydrogenase, domain 2"/>
    <property type="match status" value="1"/>
</dbReference>
<feature type="domain" description="3-hydroxyisobutyrate dehydrogenase-like NAD-binding" evidence="5">
    <location>
        <begin position="165"/>
        <end position="285"/>
    </location>
</feature>
<evidence type="ECO:0000256" key="2">
    <source>
        <dbReference type="ARBA" id="ARBA00023027"/>
    </source>
</evidence>
<evidence type="ECO:0000259" key="5">
    <source>
        <dbReference type="Pfam" id="PF14833"/>
    </source>
</evidence>
<dbReference type="InterPro" id="IPR008927">
    <property type="entry name" value="6-PGluconate_DH-like_C_sf"/>
</dbReference>
<name>A0A9X0QZP2_9PROT</name>
<dbReference type="RefSeq" id="WP_186771602.1">
    <property type="nucleotide sequence ID" value="NZ_JACOMF010000019.1"/>
</dbReference>
<keyword evidence="7" id="KW-1185">Reference proteome</keyword>
<dbReference type="EMBL" id="JACOMF010000019">
    <property type="protein sequence ID" value="MBC4016835.1"/>
    <property type="molecule type" value="Genomic_DNA"/>
</dbReference>
<evidence type="ECO:0000259" key="4">
    <source>
        <dbReference type="Pfam" id="PF03446"/>
    </source>
</evidence>
<dbReference type="InterPro" id="IPR036291">
    <property type="entry name" value="NAD(P)-bd_dom_sf"/>
</dbReference>
<dbReference type="GO" id="GO:0051287">
    <property type="term" value="F:NAD binding"/>
    <property type="evidence" value="ECO:0007669"/>
    <property type="project" value="InterPro"/>
</dbReference>
<dbReference type="InterPro" id="IPR015815">
    <property type="entry name" value="HIBADH-related"/>
</dbReference>
<reference evidence="6" key="1">
    <citation type="submission" date="2020-08" db="EMBL/GenBank/DDBJ databases">
        <authorList>
            <person name="Hu Y."/>
            <person name="Nguyen S.V."/>
            <person name="Li F."/>
            <person name="Fanning S."/>
        </authorList>
    </citation>
    <scope>NUCLEOTIDE SEQUENCE</scope>
    <source>
        <strain evidence="6">SYSU D8009</strain>
    </source>
</reference>
<evidence type="ECO:0000256" key="3">
    <source>
        <dbReference type="PIRSR" id="PIRSR000103-1"/>
    </source>
</evidence>
<dbReference type="PIRSF" id="PIRSF000103">
    <property type="entry name" value="HIBADH"/>
    <property type="match status" value="1"/>
</dbReference>
<comment type="caution">
    <text evidence="6">The sequence shown here is derived from an EMBL/GenBank/DDBJ whole genome shotgun (WGS) entry which is preliminary data.</text>
</comment>
<dbReference type="SUPFAM" id="SSF48179">
    <property type="entry name" value="6-phosphogluconate dehydrogenase C-terminal domain-like"/>
    <property type="match status" value="1"/>
</dbReference>
<dbReference type="Proteomes" id="UP000600101">
    <property type="component" value="Unassembled WGS sequence"/>
</dbReference>
<dbReference type="InterPro" id="IPR006115">
    <property type="entry name" value="6PGDH_NADP-bd"/>
</dbReference>
<protein>
    <submittedName>
        <fullName evidence="6">NAD(P)-dependent oxidoreductase</fullName>
    </submittedName>
</protein>
<dbReference type="GO" id="GO:0016616">
    <property type="term" value="F:oxidoreductase activity, acting on the CH-OH group of donors, NAD or NADP as acceptor"/>
    <property type="evidence" value="ECO:0007669"/>
    <property type="project" value="TreeGrafter"/>
</dbReference>